<dbReference type="Proteomes" id="UP000005837">
    <property type="component" value="Unassembled WGS sequence"/>
</dbReference>
<evidence type="ECO:0000313" key="1">
    <source>
        <dbReference type="EMBL" id="EEG24236.1"/>
    </source>
</evidence>
<reference evidence="1 2" key="1">
    <citation type="submission" date="2009-01" db="EMBL/GenBank/DDBJ databases">
        <authorList>
            <person name="Fulton L."/>
            <person name="Clifton S."/>
            <person name="Chinwalla A.T."/>
            <person name="Mitreva M."/>
            <person name="Sodergren E."/>
            <person name="Weinstock G."/>
            <person name="Clifton S."/>
            <person name="Dooling D.J."/>
            <person name="Fulton B."/>
            <person name="Minx P."/>
            <person name="Pepin K.H."/>
            <person name="Johnson M."/>
            <person name="Bhonagiri V."/>
            <person name="Nash W.E."/>
            <person name="Mardis E.R."/>
            <person name="Wilson R.K."/>
        </authorList>
    </citation>
    <scope>NUCLEOTIDE SEQUENCE [LARGE SCALE GENOMIC DNA]</scope>
    <source>
        <strain evidence="1 2">ATCC 23834</strain>
    </source>
</reference>
<gene>
    <name evidence="1" type="ORF">EIKCOROL_00869</name>
</gene>
<accession>C0DU38</accession>
<protein>
    <submittedName>
        <fullName evidence="1">Uncharacterized protein</fullName>
    </submittedName>
</protein>
<dbReference type="EMBL" id="ACEA01000017">
    <property type="protein sequence ID" value="EEG24236.1"/>
    <property type="molecule type" value="Genomic_DNA"/>
</dbReference>
<dbReference type="HOGENOM" id="CLU_3308894_0_0_4"/>
<name>C0DU38_EIKCO</name>
<proteinExistence type="predicted"/>
<comment type="caution">
    <text evidence="1">The sequence shown here is derived from an EMBL/GenBank/DDBJ whole genome shotgun (WGS) entry which is preliminary data.</text>
</comment>
<evidence type="ECO:0000313" key="2">
    <source>
        <dbReference type="Proteomes" id="UP000005837"/>
    </source>
</evidence>
<dbReference type="AlphaFoldDB" id="C0DU38"/>
<organism evidence="1 2">
    <name type="scientific">Eikenella corrodens ATCC 23834</name>
    <dbReference type="NCBI Taxonomy" id="546274"/>
    <lineage>
        <taxon>Bacteria</taxon>
        <taxon>Pseudomonadati</taxon>
        <taxon>Pseudomonadota</taxon>
        <taxon>Betaproteobacteria</taxon>
        <taxon>Neisseriales</taxon>
        <taxon>Neisseriaceae</taxon>
        <taxon>Eikenella</taxon>
    </lineage>
</organism>
<sequence>MLFDGILWFSGSLFCYLTGYLRTGVELCSCCSIWDCSFV</sequence>